<dbReference type="SUPFAM" id="SSF52540">
    <property type="entry name" value="P-loop containing nucleoside triphosphate hydrolases"/>
    <property type="match status" value="1"/>
</dbReference>
<evidence type="ECO:0000256" key="10">
    <source>
        <dbReference type="ARBA" id="ARBA00058498"/>
    </source>
</evidence>
<dbReference type="GO" id="GO:0045345">
    <property type="term" value="P:positive regulation of MHC class I biosynthetic process"/>
    <property type="evidence" value="ECO:0007669"/>
    <property type="project" value="TreeGrafter"/>
</dbReference>
<keyword evidence="7" id="KW-0547">Nucleotide-binding</keyword>
<accession>A0A8J6DHU0</accession>
<keyword evidence="15" id="KW-1185">Reference proteome</keyword>
<comment type="function">
    <text evidence="10">Probable regulator of the NF-kappa-B and type I interferon signaling pathways. May also regulate the type II interferon signaling pathway. Plays a role in homeostatic control of innate immunity and in antiviral defense mechanisms.</text>
</comment>
<evidence type="ECO:0000256" key="8">
    <source>
        <dbReference type="ARBA" id="ARBA00022840"/>
    </source>
</evidence>
<keyword evidence="9" id="KW-0391">Immunity</keyword>
<comment type="caution">
    <text evidence="14">The sequence shown here is derived from an EMBL/GenBank/DDBJ whole genome shotgun (WGS) entry which is preliminary data.</text>
</comment>
<evidence type="ECO:0000313" key="14">
    <source>
        <dbReference type="EMBL" id="KAG8510067.1"/>
    </source>
</evidence>
<evidence type="ECO:0000256" key="12">
    <source>
        <dbReference type="ARBA" id="ARBA00069671"/>
    </source>
</evidence>
<dbReference type="Pfam" id="PF05729">
    <property type="entry name" value="NACHT"/>
    <property type="match status" value="1"/>
</dbReference>
<evidence type="ECO:0000256" key="1">
    <source>
        <dbReference type="ARBA" id="ARBA00004496"/>
    </source>
</evidence>
<evidence type="ECO:0000256" key="4">
    <source>
        <dbReference type="ARBA" id="ARBA00022588"/>
    </source>
</evidence>
<keyword evidence="8" id="KW-0067">ATP-binding</keyword>
<dbReference type="InterPro" id="IPR041210">
    <property type="entry name" value="NLRC5_atypical_Card"/>
</dbReference>
<dbReference type="InterPro" id="IPR001611">
    <property type="entry name" value="Leu-rich_rpt"/>
</dbReference>
<dbReference type="Pfam" id="PF18461">
    <property type="entry name" value="Atypical_Card"/>
    <property type="match status" value="1"/>
</dbReference>
<comment type="subcellular location">
    <subcellularLocation>
        <location evidence="1">Cytoplasm</location>
    </subcellularLocation>
</comment>
<keyword evidence="6" id="KW-0677">Repeat</keyword>
<dbReference type="Pfam" id="PF17776">
    <property type="entry name" value="NLRC4_HD2"/>
    <property type="match status" value="1"/>
</dbReference>
<sequence>MESRGVIPVLSPPQDALIGLGYGISMLMCRCVWKLAGKAAAKGHLRRVAPEAQVCAATWTWPARVLKEGPFVYSSFEPSGDLVCACLAWAADKGLPQEAATPELGAGNSSQVCVHVASSSWTRLASSWEATNALWCELVHLLSTNLEWLNAKVEIFLPNMDPDSRNEGTDPTERVKLQLKKLCKRGQATWERFINCVCMELSPPLELEVQLLSMWGHGEEFPSHLEGGEKGQTEAQLNHGLKRPHQNCGSSPRRKQCRKQQRELAKRYLQLLRTCTSQRYGNGFPSPGPPPTLHQPYIPPILQWSRTTMPFDTQEEAVMGDPKAEDDTETCLRDLFNTRTSKGPRVVVLLGKTGMGKTTLAHRLCQKWACGQLERFQALFLFEFRQLKRITRLLTLPQLLFDLYLSPEGDPDAVLGYLEKNADGVLLIFDGLDEALSPSSGRKTAGSAAPDSALTLFSDLCHGAVLPGCWVMATSRPGKQPTCLPTEVAMVHMWGFDRPRMEEYVSRFFSDQPLREAALAELQANGHLRSMCAVPALCRVACLCLHHLLQGRPPRQPVTLLPTVTQNYLQMVLSHEHLPAESMLGLGEVALRGLETGNVIFSAEDIPPPVVAFGVTHQLLASFCIRTGPRHQEKGYAFTHLSLQEFFAALYLMTNPKVDKESAARHIMLNSRWVLRTDTRLGLSDHLSTFLAGLASCACRPFFEQLALWDQALGAKQAAIVQALRKLASRKLTGPKVVELCHCVGETQKSELADFVAQNLPYRLLFHNFPLTYADLAAVTNILGHRDAPIHLDFEGCPLEPCCPEALAGCGQVGHLSFKSRKCGDAFAEALSKSLPTMGNLKTLGLAGTNITARGMNHLLQALPLCPQLEAVSLQDNQLKDQKVLDIVKVLPGLTKLQKLDLSRNSISTSTLLCLTKLAVTYPAVRKLLVRQTDLIFFLSPLPAADLQGLQKCHLTLCDMKTLIVQLQAGPHLEEVE</sequence>
<dbReference type="GO" id="GO:0005634">
    <property type="term" value="C:nucleus"/>
    <property type="evidence" value="ECO:0007669"/>
    <property type="project" value="UniProtKB-ARBA"/>
</dbReference>
<dbReference type="GO" id="GO:0045087">
    <property type="term" value="P:innate immune response"/>
    <property type="evidence" value="ECO:0007669"/>
    <property type="project" value="UniProtKB-KW"/>
</dbReference>
<dbReference type="PROSITE" id="PS50837">
    <property type="entry name" value="NACHT"/>
    <property type="match status" value="1"/>
</dbReference>
<evidence type="ECO:0000256" key="11">
    <source>
        <dbReference type="ARBA" id="ARBA00065834"/>
    </source>
</evidence>
<organism evidence="14 15">
    <name type="scientific">Galemys pyrenaicus</name>
    <name type="common">Iberian desman</name>
    <name type="synonym">Pyrenean desman</name>
    <dbReference type="NCBI Taxonomy" id="202257"/>
    <lineage>
        <taxon>Eukaryota</taxon>
        <taxon>Metazoa</taxon>
        <taxon>Chordata</taxon>
        <taxon>Craniata</taxon>
        <taxon>Vertebrata</taxon>
        <taxon>Euteleostomi</taxon>
        <taxon>Mammalia</taxon>
        <taxon>Eutheria</taxon>
        <taxon>Laurasiatheria</taxon>
        <taxon>Eulipotyphla</taxon>
        <taxon>Talpidae</taxon>
        <taxon>Galemys</taxon>
    </lineage>
</organism>
<gene>
    <name evidence="14" type="ORF">J0S82_001697</name>
</gene>
<dbReference type="OrthoDB" id="120976at2759"/>
<dbReference type="Proteomes" id="UP000700334">
    <property type="component" value="Unassembled WGS sequence"/>
</dbReference>
<evidence type="ECO:0000256" key="7">
    <source>
        <dbReference type="ARBA" id="ARBA00022741"/>
    </source>
</evidence>
<dbReference type="InterPro" id="IPR007111">
    <property type="entry name" value="NACHT_NTPase"/>
</dbReference>
<keyword evidence="3" id="KW-0963">Cytoplasm</keyword>
<keyword evidence="4" id="KW-0399">Innate immunity</keyword>
<evidence type="ECO:0000256" key="5">
    <source>
        <dbReference type="ARBA" id="ARBA00022614"/>
    </source>
</evidence>
<dbReference type="GO" id="GO:0060339">
    <property type="term" value="P:negative regulation of type I interferon-mediated signaling pathway"/>
    <property type="evidence" value="ECO:0007669"/>
    <property type="project" value="UniProtKB-ARBA"/>
</dbReference>
<dbReference type="PANTHER" id="PTHR47189">
    <property type="entry name" value="MHC CLASS II TRANSACTIVATOR"/>
    <property type="match status" value="1"/>
</dbReference>
<name>A0A8J6DHU0_GALPY</name>
<feature type="domain" description="NACHT" evidence="13">
    <location>
        <begin position="345"/>
        <end position="478"/>
    </location>
</feature>
<dbReference type="InterPro" id="IPR027417">
    <property type="entry name" value="P-loop_NTPase"/>
</dbReference>
<dbReference type="Gene3D" id="3.40.50.300">
    <property type="entry name" value="P-loop containing nucleotide triphosphate hydrolases"/>
    <property type="match status" value="1"/>
</dbReference>
<dbReference type="Gene3D" id="3.80.10.10">
    <property type="entry name" value="Ribonuclease Inhibitor"/>
    <property type="match status" value="1"/>
</dbReference>
<evidence type="ECO:0000256" key="2">
    <source>
        <dbReference type="ARBA" id="ARBA00008665"/>
    </source>
</evidence>
<dbReference type="FunFam" id="3.40.50.300:FF:001114">
    <property type="entry name" value="NLR family CARD domain containing 5"/>
    <property type="match status" value="1"/>
</dbReference>
<dbReference type="GO" id="GO:0045944">
    <property type="term" value="P:positive regulation of transcription by RNA polymerase II"/>
    <property type="evidence" value="ECO:0007669"/>
    <property type="project" value="TreeGrafter"/>
</dbReference>
<proteinExistence type="inferred from homology"/>
<dbReference type="InterPro" id="IPR041267">
    <property type="entry name" value="NLRP_HD2"/>
</dbReference>
<dbReference type="FunFam" id="3.80.10.10:FF:000255">
    <property type="entry name" value="NLR family CARD domain containing 5"/>
    <property type="match status" value="1"/>
</dbReference>
<evidence type="ECO:0000259" key="13">
    <source>
        <dbReference type="PROSITE" id="PS50837"/>
    </source>
</evidence>
<comment type="subunit">
    <text evidence="11">Interacts with CHUK and IKBKB; prevents CHUK and IKBKB phosphorylation and inhibits their kinase activity. Interacts with RIGI and IFIH1; blocks the interaction of MAVS to RIGI.</text>
</comment>
<evidence type="ECO:0000313" key="15">
    <source>
        <dbReference type="Proteomes" id="UP000700334"/>
    </source>
</evidence>
<dbReference type="SUPFAM" id="SSF52047">
    <property type="entry name" value="RNI-like"/>
    <property type="match status" value="1"/>
</dbReference>
<dbReference type="EMBL" id="JAGFMF010011914">
    <property type="protein sequence ID" value="KAG8510067.1"/>
    <property type="molecule type" value="Genomic_DNA"/>
</dbReference>
<keyword evidence="5" id="KW-0433">Leucine-rich repeat</keyword>
<evidence type="ECO:0000256" key="6">
    <source>
        <dbReference type="ARBA" id="ARBA00022737"/>
    </source>
</evidence>
<dbReference type="PANTHER" id="PTHR47189:SF1">
    <property type="entry name" value="MHC CLASS II TRANSACTIVATOR"/>
    <property type="match status" value="1"/>
</dbReference>
<evidence type="ECO:0000256" key="3">
    <source>
        <dbReference type="ARBA" id="ARBA00022490"/>
    </source>
</evidence>
<reference evidence="14" key="1">
    <citation type="journal article" date="2021" name="Evol. Appl.">
        <title>The genome of the Pyrenean desman and the effects of bottlenecks and inbreeding on the genomic landscape of an endangered species.</title>
        <authorList>
            <person name="Escoda L."/>
            <person name="Castresana J."/>
        </authorList>
    </citation>
    <scope>NUCLEOTIDE SEQUENCE</scope>
    <source>
        <strain evidence="14">IBE-C5619</strain>
    </source>
</reference>
<dbReference type="AlphaFoldDB" id="A0A8J6DHU0"/>
<dbReference type="GO" id="GO:0005829">
    <property type="term" value="C:cytosol"/>
    <property type="evidence" value="ECO:0007669"/>
    <property type="project" value="UniProtKB-ARBA"/>
</dbReference>
<dbReference type="InterPro" id="IPR032675">
    <property type="entry name" value="LRR_dom_sf"/>
</dbReference>
<dbReference type="GO" id="GO:0045348">
    <property type="term" value="P:positive regulation of MHC class II biosynthetic process"/>
    <property type="evidence" value="ECO:0007669"/>
    <property type="project" value="TreeGrafter"/>
</dbReference>
<dbReference type="PROSITE" id="PS51450">
    <property type="entry name" value="LRR"/>
    <property type="match status" value="1"/>
</dbReference>
<comment type="similarity">
    <text evidence="2">Belongs to the NLRP family.</text>
</comment>
<protein>
    <recommendedName>
        <fullName evidence="12">Protein NLRC5</fullName>
    </recommendedName>
</protein>
<evidence type="ECO:0000256" key="9">
    <source>
        <dbReference type="ARBA" id="ARBA00022859"/>
    </source>
</evidence>
<dbReference type="FunFam" id="1.10.533.20:FF:000001">
    <property type="entry name" value="NLR family CARD domain containing 5"/>
    <property type="match status" value="1"/>
</dbReference>
<dbReference type="GO" id="GO:0005524">
    <property type="term" value="F:ATP binding"/>
    <property type="evidence" value="ECO:0007669"/>
    <property type="project" value="UniProtKB-KW"/>
</dbReference>
<dbReference type="Gene3D" id="1.10.533.20">
    <property type="match status" value="1"/>
</dbReference>